<dbReference type="FunFam" id="1.20.1250.20:FF:000034">
    <property type="entry name" value="MFS general substrate transporter"/>
    <property type="match status" value="1"/>
</dbReference>
<evidence type="ECO:0000259" key="7">
    <source>
        <dbReference type="PROSITE" id="PS50850"/>
    </source>
</evidence>
<dbReference type="SUPFAM" id="SSF103473">
    <property type="entry name" value="MFS general substrate transporter"/>
    <property type="match status" value="1"/>
</dbReference>
<evidence type="ECO:0000256" key="5">
    <source>
        <dbReference type="ARBA" id="ARBA00023136"/>
    </source>
</evidence>
<dbReference type="InterPro" id="IPR011701">
    <property type="entry name" value="MFS"/>
</dbReference>
<dbReference type="OrthoDB" id="2985014at2759"/>
<protein>
    <submittedName>
        <fullName evidence="8">19957_t:CDS:1</fullName>
    </submittedName>
</protein>
<reference evidence="8" key="1">
    <citation type="submission" date="2021-06" db="EMBL/GenBank/DDBJ databases">
        <authorList>
            <person name="Kallberg Y."/>
            <person name="Tangrot J."/>
            <person name="Rosling A."/>
        </authorList>
    </citation>
    <scope>NUCLEOTIDE SEQUENCE</scope>
    <source>
        <strain evidence="8">FL966</strain>
    </source>
</reference>
<dbReference type="Proteomes" id="UP000789759">
    <property type="component" value="Unassembled WGS sequence"/>
</dbReference>
<feature type="domain" description="Major facilitator superfamily (MFS) profile" evidence="7">
    <location>
        <begin position="24"/>
        <end position="454"/>
    </location>
</feature>
<keyword evidence="9" id="KW-1185">Reference proteome</keyword>
<sequence length="454" mass="51467">MDPFDTNEMKEKENRLLRKIDFKIVPFMLLLYLLSFLDRVNIGNAKLAHLERDLGLVGSEFNWSLSIFFIGYVVFEIPSNLVLYKVRPSIWLPTIMIAWGITMSLMAFVKSYAELLITRFFLGVFEAGLVPGIVYYITLWYRRYDQSFRMGVILSGSSIAGAFSGLLTYAIVSLTNDDSPLKGWQLIFLIDGLVTVIVAIIAYFYIADYPEEAKWLRKEERSLAVLRLKRDIDGIEYKKAREHSFDKVYIVECLTDWKVYISMLILLGINTSVYSFAFYIPSIVNGFGFDEGKMSLRGPFIMSFASIATVGYIVILYSINMNSMIVKYIATCIIAIGASPCGVLTIIWLSNNLSPPLKCNIGVAMMISCGNCGGIIAAQIYRSVDYPNYERGHIIASCFLLAAICLCAIQYGTLIRLNELKEEKKLSIKTSGYKGIEEDKKILSDRHYKFEYSL</sequence>
<feature type="transmembrane region" description="Helical" evidence="6">
    <location>
        <begin position="361"/>
        <end position="381"/>
    </location>
</feature>
<evidence type="ECO:0000256" key="6">
    <source>
        <dbReference type="SAM" id="Phobius"/>
    </source>
</evidence>
<dbReference type="InterPro" id="IPR036259">
    <property type="entry name" value="MFS_trans_sf"/>
</dbReference>
<gene>
    <name evidence="8" type="ORF">CPELLU_LOCUS10011</name>
</gene>
<feature type="transmembrane region" description="Helical" evidence="6">
    <location>
        <begin position="393"/>
        <end position="415"/>
    </location>
</feature>
<keyword evidence="2" id="KW-0813">Transport</keyword>
<feature type="transmembrane region" description="Helical" evidence="6">
    <location>
        <begin position="20"/>
        <end position="40"/>
    </location>
</feature>
<feature type="transmembrane region" description="Helical" evidence="6">
    <location>
        <begin position="61"/>
        <end position="84"/>
    </location>
</feature>
<dbReference type="Gene3D" id="1.20.1250.20">
    <property type="entry name" value="MFS general substrate transporter like domains"/>
    <property type="match status" value="1"/>
</dbReference>
<evidence type="ECO:0000313" key="8">
    <source>
        <dbReference type="EMBL" id="CAG8665620.1"/>
    </source>
</evidence>
<accession>A0A9N9HDH6</accession>
<evidence type="ECO:0000313" key="9">
    <source>
        <dbReference type="Proteomes" id="UP000789759"/>
    </source>
</evidence>
<dbReference type="PANTHER" id="PTHR43791:SF91">
    <property type="entry name" value="MAJOR FACILITATOR SUPERFAMILY (MFS) PROFILE DOMAIN-CONTAINING PROTEIN-RELATED"/>
    <property type="match status" value="1"/>
</dbReference>
<comment type="subcellular location">
    <subcellularLocation>
        <location evidence="1">Membrane</location>
        <topology evidence="1">Multi-pass membrane protein</topology>
    </subcellularLocation>
</comment>
<feature type="transmembrane region" description="Helical" evidence="6">
    <location>
        <begin position="120"/>
        <end position="141"/>
    </location>
</feature>
<comment type="caution">
    <text evidence="8">The sequence shown here is derived from an EMBL/GenBank/DDBJ whole genome shotgun (WGS) entry which is preliminary data.</text>
</comment>
<evidence type="ECO:0000256" key="3">
    <source>
        <dbReference type="ARBA" id="ARBA00022692"/>
    </source>
</evidence>
<feature type="transmembrane region" description="Helical" evidence="6">
    <location>
        <begin position="325"/>
        <end position="349"/>
    </location>
</feature>
<evidence type="ECO:0000256" key="2">
    <source>
        <dbReference type="ARBA" id="ARBA00022448"/>
    </source>
</evidence>
<dbReference type="InterPro" id="IPR020846">
    <property type="entry name" value="MFS_dom"/>
</dbReference>
<name>A0A9N9HDH6_9GLOM</name>
<proteinExistence type="predicted"/>
<feature type="transmembrane region" description="Helical" evidence="6">
    <location>
        <begin position="186"/>
        <end position="206"/>
    </location>
</feature>
<feature type="transmembrane region" description="Helical" evidence="6">
    <location>
        <begin position="300"/>
        <end position="319"/>
    </location>
</feature>
<dbReference type="EMBL" id="CAJVQA010008030">
    <property type="protein sequence ID" value="CAG8665620.1"/>
    <property type="molecule type" value="Genomic_DNA"/>
</dbReference>
<feature type="transmembrane region" description="Helical" evidence="6">
    <location>
        <begin position="90"/>
        <end position="108"/>
    </location>
</feature>
<evidence type="ECO:0000256" key="1">
    <source>
        <dbReference type="ARBA" id="ARBA00004141"/>
    </source>
</evidence>
<feature type="transmembrane region" description="Helical" evidence="6">
    <location>
        <begin position="259"/>
        <end position="280"/>
    </location>
</feature>
<dbReference type="AlphaFoldDB" id="A0A9N9HDH6"/>
<dbReference type="GO" id="GO:0016020">
    <property type="term" value="C:membrane"/>
    <property type="evidence" value="ECO:0007669"/>
    <property type="project" value="UniProtKB-SubCell"/>
</dbReference>
<dbReference type="PROSITE" id="PS50850">
    <property type="entry name" value="MFS"/>
    <property type="match status" value="1"/>
</dbReference>
<organism evidence="8 9">
    <name type="scientific">Cetraspora pellucida</name>
    <dbReference type="NCBI Taxonomy" id="1433469"/>
    <lineage>
        <taxon>Eukaryota</taxon>
        <taxon>Fungi</taxon>
        <taxon>Fungi incertae sedis</taxon>
        <taxon>Mucoromycota</taxon>
        <taxon>Glomeromycotina</taxon>
        <taxon>Glomeromycetes</taxon>
        <taxon>Diversisporales</taxon>
        <taxon>Gigasporaceae</taxon>
        <taxon>Cetraspora</taxon>
    </lineage>
</organism>
<keyword evidence="4 6" id="KW-1133">Transmembrane helix</keyword>
<dbReference type="Pfam" id="PF07690">
    <property type="entry name" value="MFS_1"/>
    <property type="match status" value="1"/>
</dbReference>
<keyword evidence="3 6" id="KW-0812">Transmembrane</keyword>
<dbReference type="GO" id="GO:0022857">
    <property type="term" value="F:transmembrane transporter activity"/>
    <property type="evidence" value="ECO:0007669"/>
    <property type="project" value="InterPro"/>
</dbReference>
<keyword evidence="5 6" id="KW-0472">Membrane</keyword>
<evidence type="ECO:0000256" key="4">
    <source>
        <dbReference type="ARBA" id="ARBA00022989"/>
    </source>
</evidence>
<feature type="transmembrane region" description="Helical" evidence="6">
    <location>
        <begin position="153"/>
        <end position="174"/>
    </location>
</feature>
<dbReference type="PANTHER" id="PTHR43791">
    <property type="entry name" value="PERMEASE-RELATED"/>
    <property type="match status" value="1"/>
</dbReference>